<organism evidence="1">
    <name type="scientific">uncultured Caudovirales phage</name>
    <dbReference type="NCBI Taxonomy" id="2100421"/>
    <lineage>
        <taxon>Viruses</taxon>
        <taxon>Duplodnaviria</taxon>
        <taxon>Heunggongvirae</taxon>
        <taxon>Uroviricota</taxon>
        <taxon>Caudoviricetes</taxon>
        <taxon>Peduoviridae</taxon>
        <taxon>Maltschvirus</taxon>
        <taxon>Maltschvirus maltsch</taxon>
    </lineage>
</organism>
<proteinExistence type="predicted"/>
<accession>A0A6J5LDJ8</accession>
<evidence type="ECO:0000313" key="1">
    <source>
        <dbReference type="EMBL" id="CAB4131612.1"/>
    </source>
</evidence>
<reference evidence="1" key="1">
    <citation type="submission" date="2020-04" db="EMBL/GenBank/DDBJ databases">
        <authorList>
            <person name="Chiriac C."/>
            <person name="Salcher M."/>
            <person name="Ghai R."/>
            <person name="Kavagutti S V."/>
        </authorList>
    </citation>
    <scope>NUCLEOTIDE SEQUENCE</scope>
</reference>
<sequence>MRYFCYMTTGGERGETYVVETVSEQEIRDLEWYDWQRKMSRKYGTDYVNKNFCFQDCLDEWIIVNQAWESTDE</sequence>
<name>A0A6J5LDJ8_9CAUD</name>
<protein>
    <submittedName>
        <fullName evidence="1">Uncharacterized protein</fullName>
    </submittedName>
</protein>
<gene>
    <name evidence="1" type="ORF">UFOVP132_173</name>
</gene>
<dbReference type="EMBL" id="LR796247">
    <property type="protein sequence ID" value="CAB4131612.1"/>
    <property type="molecule type" value="Genomic_DNA"/>
</dbReference>